<evidence type="ECO:0000256" key="2">
    <source>
        <dbReference type="ARBA" id="ARBA00022491"/>
    </source>
</evidence>
<evidence type="ECO:0000256" key="5">
    <source>
        <dbReference type="ARBA" id="ARBA00022771"/>
    </source>
</evidence>
<evidence type="ECO:0000256" key="12">
    <source>
        <dbReference type="PROSITE-ProRule" id="PRU00042"/>
    </source>
</evidence>
<evidence type="ECO:0000256" key="3">
    <source>
        <dbReference type="ARBA" id="ARBA00022723"/>
    </source>
</evidence>
<dbReference type="GO" id="GO:0000433">
    <property type="term" value="P:carbon catabolite repression of transcription from RNA polymerase II promoter by glucose"/>
    <property type="evidence" value="ECO:0007669"/>
    <property type="project" value="TreeGrafter"/>
</dbReference>
<evidence type="ECO:0000313" key="15">
    <source>
        <dbReference type="EMBL" id="KAF1799099.1"/>
    </source>
</evidence>
<evidence type="ECO:0000256" key="9">
    <source>
        <dbReference type="ARBA" id="ARBA00023163"/>
    </source>
</evidence>
<reference evidence="15 16" key="1">
    <citation type="submission" date="2019-09" db="EMBL/GenBank/DDBJ databases">
        <authorList>
            <consortium name="DOE Joint Genome Institute"/>
            <person name="Mondo S.J."/>
            <person name="Navarro-Mendoza M.I."/>
            <person name="Perez-Arques C."/>
            <person name="Panchal S."/>
            <person name="Nicolas F.E."/>
            <person name="Ganguly P."/>
            <person name="Pangilinan J."/>
            <person name="Grigoriev I."/>
            <person name="Heitman J."/>
            <person name="Sanya K."/>
            <person name="Garre V."/>
        </authorList>
    </citation>
    <scope>NUCLEOTIDE SEQUENCE [LARGE SCALE GENOMIC DNA]</scope>
    <source>
        <strain evidence="15 16">MU402</strain>
    </source>
</reference>
<gene>
    <name evidence="15" type="ORF">FB192DRAFT_1394889</name>
</gene>
<evidence type="ECO:0000256" key="10">
    <source>
        <dbReference type="ARBA" id="ARBA00023242"/>
    </source>
</evidence>
<evidence type="ECO:0000256" key="1">
    <source>
        <dbReference type="ARBA" id="ARBA00004123"/>
    </source>
</evidence>
<evidence type="ECO:0000259" key="14">
    <source>
        <dbReference type="PROSITE" id="PS50157"/>
    </source>
</evidence>
<keyword evidence="8" id="KW-0238">DNA-binding</keyword>
<evidence type="ECO:0000256" key="7">
    <source>
        <dbReference type="ARBA" id="ARBA00023015"/>
    </source>
</evidence>
<dbReference type="EMBL" id="JAAECE010000007">
    <property type="protein sequence ID" value="KAF1799099.1"/>
    <property type="molecule type" value="Genomic_DNA"/>
</dbReference>
<dbReference type="AlphaFoldDB" id="A0A8H4EZ50"/>
<accession>A0A8H4EZ50</accession>
<comment type="caution">
    <text evidence="15">The sequence shown here is derived from an EMBL/GenBank/DDBJ whole genome shotgun (WGS) entry which is preliminary data.</text>
</comment>
<dbReference type="PROSITE" id="PS50157">
    <property type="entry name" value="ZINC_FINGER_C2H2_2"/>
    <property type="match status" value="2"/>
</dbReference>
<proteinExistence type="inferred from homology"/>
<evidence type="ECO:0000256" key="13">
    <source>
        <dbReference type="SAM" id="MobiDB-lite"/>
    </source>
</evidence>
<keyword evidence="9" id="KW-0804">Transcription</keyword>
<dbReference type="GO" id="GO:0008270">
    <property type="term" value="F:zinc ion binding"/>
    <property type="evidence" value="ECO:0007669"/>
    <property type="project" value="UniProtKB-KW"/>
</dbReference>
<dbReference type="Pfam" id="PF00096">
    <property type="entry name" value="zf-C2H2"/>
    <property type="match status" value="2"/>
</dbReference>
<dbReference type="SUPFAM" id="SSF57667">
    <property type="entry name" value="beta-beta-alpha zinc fingers"/>
    <property type="match status" value="1"/>
</dbReference>
<dbReference type="Gene3D" id="3.30.160.60">
    <property type="entry name" value="Classic Zinc Finger"/>
    <property type="match status" value="2"/>
</dbReference>
<dbReference type="PANTHER" id="PTHR47428">
    <property type="entry name" value="REGULATORY PROTEIN MIG1-RELATED"/>
    <property type="match status" value="1"/>
</dbReference>
<dbReference type="Proteomes" id="UP000469890">
    <property type="component" value="Unassembled WGS sequence"/>
</dbReference>
<comment type="subcellular location">
    <subcellularLocation>
        <location evidence="1">Nucleus</location>
    </subcellularLocation>
</comment>
<feature type="compositionally biased region" description="Low complexity" evidence="13">
    <location>
        <begin position="107"/>
        <end position="120"/>
    </location>
</feature>
<dbReference type="SMART" id="SM00355">
    <property type="entry name" value="ZnF_C2H2"/>
    <property type="match status" value="2"/>
</dbReference>
<comment type="similarity">
    <text evidence="11">Belongs to the creA/MIG C2H2-type zinc-finger protein family.</text>
</comment>
<feature type="domain" description="C2H2-type" evidence="14">
    <location>
        <begin position="20"/>
        <end position="47"/>
    </location>
</feature>
<feature type="region of interest" description="Disordered" evidence="13">
    <location>
        <begin position="96"/>
        <end position="157"/>
    </location>
</feature>
<dbReference type="InterPro" id="IPR036236">
    <property type="entry name" value="Znf_C2H2_sf"/>
</dbReference>
<dbReference type="FunFam" id="3.30.160.60:FF:000145">
    <property type="entry name" value="Zinc finger protein 574"/>
    <property type="match status" value="1"/>
</dbReference>
<feature type="domain" description="C2H2-type" evidence="14">
    <location>
        <begin position="48"/>
        <end position="77"/>
    </location>
</feature>
<evidence type="ECO:0000256" key="4">
    <source>
        <dbReference type="ARBA" id="ARBA00022737"/>
    </source>
</evidence>
<keyword evidence="5 12" id="KW-0863">Zinc-finger</keyword>
<dbReference type="FunFam" id="3.30.160.60:FF:000152">
    <property type="entry name" value="DNA-binding protein creA"/>
    <property type="match status" value="1"/>
</dbReference>
<protein>
    <recommendedName>
        <fullName evidence="14">C2H2-type domain-containing protein</fullName>
    </recommendedName>
</protein>
<dbReference type="PANTHER" id="PTHR47428:SF1">
    <property type="entry name" value="REGULATORY PROTEIN MIG1-RELATED"/>
    <property type="match status" value="1"/>
</dbReference>
<keyword evidence="2" id="KW-0678">Repressor</keyword>
<name>A0A8H4EZ50_MUCCL</name>
<keyword evidence="3" id="KW-0479">Metal-binding</keyword>
<evidence type="ECO:0000256" key="11">
    <source>
        <dbReference type="ARBA" id="ARBA00038023"/>
    </source>
</evidence>
<keyword evidence="4" id="KW-0677">Repeat</keyword>
<dbReference type="GO" id="GO:0005634">
    <property type="term" value="C:nucleus"/>
    <property type="evidence" value="ECO:0007669"/>
    <property type="project" value="UniProtKB-SubCell"/>
</dbReference>
<keyword evidence="6" id="KW-0862">Zinc</keyword>
<keyword evidence="7" id="KW-0805">Transcription regulation</keyword>
<dbReference type="GO" id="GO:0005737">
    <property type="term" value="C:cytoplasm"/>
    <property type="evidence" value="ECO:0007669"/>
    <property type="project" value="TreeGrafter"/>
</dbReference>
<evidence type="ECO:0000313" key="16">
    <source>
        <dbReference type="Proteomes" id="UP000469890"/>
    </source>
</evidence>
<keyword evidence="10" id="KW-0539">Nucleus</keyword>
<evidence type="ECO:0000256" key="6">
    <source>
        <dbReference type="ARBA" id="ARBA00022833"/>
    </source>
</evidence>
<dbReference type="PROSITE" id="PS00028">
    <property type="entry name" value="ZINC_FINGER_C2H2_1"/>
    <property type="match status" value="2"/>
</dbReference>
<dbReference type="InterPro" id="IPR013087">
    <property type="entry name" value="Znf_C2H2_type"/>
</dbReference>
<organism evidence="15 16">
    <name type="scientific">Mucor circinelloides f. lusitanicus</name>
    <name type="common">Mucor racemosus var. lusitanicus</name>
    <dbReference type="NCBI Taxonomy" id="29924"/>
    <lineage>
        <taxon>Eukaryota</taxon>
        <taxon>Fungi</taxon>
        <taxon>Fungi incertae sedis</taxon>
        <taxon>Mucoromycota</taxon>
        <taxon>Mucoromycotina</taxon>
        <taxon>Mucoromycetes</taxon>
        <taxon>Mucorales</taxon>
        <taxon>Mucorineae</taxon>
        <taxon>Mucoraceae</taxon>
        <taxon>Mucor</taxon>
    </lineage>
</organism>
<dbReference type="InterPro" id="IPR051007">
    <property type="entry name" value="creA/MIG_C2H2-ZnF"/>
</dbReference>
<evidence type="ECO:0000256" key="8">
    <source>
        <dbReference type="ARBA" id="ARBA00023125"/>
    </source>
</evidence>
<dbReference type="GO" id="GO:0000978">
    <property type="term" value="F:RNA polymerase II cis-regulatory region sequence-specific DNA binding"/>
    <property type="evidence" value="ECO:0007669"/>
    <property type="project" value="TreeGrafter"/>
</dbReference>
<sequence>MNACPARRGNEKVTDKPRPYQCPMCPKAFVRLEHRTRHIRTHTGEKPHACSFPNCEKRFSRSDELTRHARIHIAPSKRNRERRINSTVIRPMVLPIRSNTMPPYQPLPSSSLQPKQQYQPRSYSTDYYPSSVSLSDSESEHVCTPDSSPTLGPSFKHQKSNLTLPPLLIGTSHPSHCHVLPSPKHHSPILTSPLPQPQSSYLSHSEIHLPSIKFLLE</sequence>